<dbReference type="SUPFAM" id="SSF51735">
    <property type="entry name" value="NAD(P)-binding Rossmann-fold domains"/>
    <property type="match status" value="1"/>
</dbReference>
<dbReference type="PANTHER" id="PTHR47129">
    <property type="entry name" value="QUINONE OXIDOREDUCTASE 2"/>
    <property type="match status" value="1"/>
</dbReference>
<name>A0A1I7LE92_9BURK</name>
<gene>
    <name evidence="2" type="ORF">SAMN05216552_102769</name>
</gene>
<dbReference type="AlphaFoldDB" id="A0A1I7LE92"/>
<protein>
    <submittedName>
        <fullName evidence="2">NAD(P)H dehydrogenase (Quinone)</fullName>
    </submittedName>
</protein>
<keyword evidence="3" id="KW-1185">Reference proteome</keyword>
<dbReference type="Proteomes" id="UP000199391">
    <property type="component" value="Unassembled WGS sequence"/>
</dbReference>
<dbReference type="STRING" id="1035707.SAMN05216552_102769"/>
<sequence length="305" mass="32635">MSIIVTGASGNFGRKAADLLLDKVPASELILITRRPAALAAYAERGAQVRYGDFDEPASLAAAFAGGQRMLLISTDQVGGERLRQHRAAIDAAVAAGVQQIAYTSFIGVGPDNPAISTVEHTATEAMLRACGVPYTFLRDSQYADAIAQFALPGALAMGAWMSSAGDGRIALVAREDCVACAVAVVSTPGHENKIYDITGPELLSYRDCVALAVELSGRPLAYDAVTDEQKLAFFDSIGVPRRIEDGMENSPIPWPGEEMVSFERAIREGHFAVLSDHVERLTGRKPKSLRQVCMENIDKLRLAA</sequence>
<dbReference type="EMBL" id="FPBO01000027">
    <property type="protein sequence ID" value="SFV07904.1"/>
    <property type="molecule type" value="Genomic_DNA"/>
</dbReference>
<feature type="domain" description="NAD(P)-binding" evidence="1">
    <location>
        <begin position="7"/>
        <end position="145"/>
    </location>
</feature>
<dbReference type="Gene3D" id="3.90.25.10">
    <property type="entry name" value="UDP-galactose 4-epimerase, domain 1"/>
    <property type="match status" value="1"/>
</dbReference>
<dbReference type="InterPro" id="IPR016040">
    <property type="entry name" value="NAD(P)-bd_dom"/>
</dbReference>
<dbReference type="OrthoDB" id="9798669at2"/>
<dbReference type="Gene3D" id="3.40.50.720">
    <property type="entry name" value="NAD(P)-binding Rossmann-like Domain"/>
    <property type="match status" value="1"/>
</dbReference>
<dbReference type="InterPro" id="IPR052718">
    <property type="entry name" value="NmrA-type_oxidoreductase"/>
</dbReference>
<evidence type="ECO:0000313" key="2">
    <source>
        <dbReference type="EMBL" id="SFV07904.1"/>
    </source>
</evidence>
<evidence type="ECO:0000259" key="1">
    <source>
        <dbReference type="Pfam" id="PF13460"/>
    </source>
</evidence>
<dbReference type="RefSeq" id="WP_093558140.1">
    <property type="nucleotide sequence ID" value="NZ_FPBO01000027.1"/>
</dbReference>
<organism evidence="2 3">
    <name type="scientific">Pseudoduganella namucuonensis</name>
    <dbReference type="NCBI Taxonomy" id="1035707"/>
    <lineage>
        <taxon>Bacteria</taxon>
        <taxon>Pseudomonadati</taxon>
        <taxon>Pseudomonadota</taxon>
        <taxon>Betaproteobacteria</taxon>
        <taxon>Burkholderiales</taxon>
        <taxon>Oxalobacteraceae</taxon>
        <taxon>Telluria group</taxon>
        <taxon>Pseudoduganella</taxon>
    </lineage>
</organism>
<dbReference type="PANTHER" id="PTHR47129:SF1">
    <property type="entry name" value="NMRA-LIKE DOMAIN-CONTAINING PROTEIN"/>
    <property type="match status" value="1"/>
</dbReference>
<reference evidence="3" key="1">
    <citation type="submission" date="2016-10" db="EMBL/GenBank/DDBJ databases">
        <authorList>
            <person name="Varghese N."/>
            <person name="Submissions S."/>
        </authorList>
    </citation>
    <scope>NUCLEOTIDE SEQUENCE [LARGE SCALE GENOMIC DNA]</scope>
    <source>
        <strain evidence="3">CGMCC 1.11014</strain>
    </source>
</reference>
<evidence type="ECO:0000313" key="3">
    <source>
        <dbReference type="Proteomes" id="UP000199391"/>
    </source>
</evidence>
<proteinExistence type="predicted"/>
<dbReference type="CDD" id="cd05269">
    <property type="entry name" value="TMR_SDR_a"/>
    <property type="match status" value="1"/>
</dbReference>
<accession>A0A1I7LE92</accession>
<dbReference type="Pfam" id="PF13460">
    <property type="entry name" value="NAD_binding_10"/>
    <property type="match status" value="1"/>
</dbReference>
<dbReference type="InterPro" id="IPR036291">
    <property type="entry name" value="NAD(P)-bd_dom_sf"/>
</dbReference>